<accession>A0ACB8FRQ9</accession>
<protein>
    <submittedName>
        <fullName evidence="1">Syndecan-3</fullName>
    </submittedName>
</protein>
<dbReference type="EMBL" id="CM037619">
    <property type="protein sequence ID" value="KAH8008047.1"/>
    <property type="molecule type" value="Genomic_DNA"/>
</dbReference>
<gene>
    <name evidence="1" type="primary">SDC3</name>
    <name evidence="1" type="ORF">K3G42_027502</name>
</gene>
<proteinExistence type="predicted"/>
<dbReference type="Proteomes" id="UP000827872">
    <property type="component" value="Linkage Group LG06"/>
</dbReference>
<evidence type="ECO:0000313" key="1">
    <source>
        <dbReference type="EMBL" id="KAH8008047.1"/>
    </source>
</evidence>
<name>A0ACB8FRQ9_9SAUR</name>
<evidence type="ECO:0000313" key="2">
    <source>
        <dbReference type="Proteomes" id="UP000827872"/>
    </source>
</evidence>
<organism evidence="1 2">
    <name type="scientific">Sphaerodactylus townsendi</name>
    <dbReference type="NCBI Taxonomy" id="933632"/>
    <lineage>
        <taxon>Eukaryota</taxon>
        <taxon>Metazoa</taxon>
        <taxon>Chordata</taxon>
        <taxon>Craniata</taxon>
        <taxon>Vertebrata</taxon>
        <taxon>Euteleostomi</taxon>
        <taxon>Lepidosauria</taxon>
        <taxon>Squamata</taxon>
        <taxon>Bifurcata</taxon>
        <taxon>Gekkota</taxon>
        <taxon>Sphaerodactylidae</taxon>
        <taxon>Sphaerodactylus</taxon>
    </lineage>
</organism>
<comment type="caution">
    <text evidence="1">The sequence shown here is derived from an EMBL/GenBank/DDBJ whole genome shotgun (WGS) entry which is preliminary data.</text>
</comment>
<keyword evidence="2" id="KW-1185">Reference proteome</keyword>
<reference evidence="1" key="1">
    <citation type="submission" date="2021-08" db="EMBL/GenBank/DDBJ databases">
        <title>The first chromosome-level gecko genome reveals the dynamic sex chromosomes of Neotropical dwarf geckos (Sphaerodactylidae: Sphaerodactylus).</title>
        <authorList>
            <person name="Pinto B.J."/>
            <person name="Keating S.E."/>
            <person name="Gamble T."/>
        </authorList>
    </citation>
    <scope>NUCLEOTIDE SEQUENCE</scope>
    <source>
        <strain evidence="1">TG3544</strain>
    </source>
</reference>
<sequence length="164" mass="17490">MGSHHGCLLFVAQRWHKEDYERPIDLEGSGDDDSFEDEEIEEPDEIYSGSGSGYFERESRIKTAVRLTTDTSVGLSTTPAVLPVTSVQPVVTPFAPFPAEETTPDPATSSLYVTRVTEAPAVTVWKVVATTAGTTVYDTATTTASTTTASTTAASTPTAASRHK</sequence>